<dbReference type="AlphaFoldDB" id="B0RCC3"/>
<gene>
    <name evidence="2" type="ordered locus">CMS2940</name>
</gene>
<dbReference type="STRING" id="31964.CMS2940"/>
<keyword evidence="3" id="KW-1185">Reference proteome</keyword>
<dbReference type="KEGG" id="cms:CMS2940"/>
<evidence type="ECO:0000313" key="3">
    <source>
        <dbReference type="Proteomes" id="UP000001318"/>
    </source>
</evidence>
<evidence type="ECO:0000256" key="1">
    <source>
        <dbReference type="SAM" id="Phobius"/>
    </source>
</evidence>
<organism evidence="2 3">
    <name type="scientific">Clavibacter sepedonicus</name>
    <name type="common">Clavibacter michiganensis subsp. sepedonicus</name>
    <dbReference type="NCBI Taxonomy" id="31964"/>
    <lineage>
        <taxon>Bacteria</taxon>
        <taxon>Bacillati</taxon>
        <taxon>Actinomycetota</taxon>
        <taxon>Actinomycetes</taxon>
        <taxon>Micrococcales</taxon>
        <taxon>Microbacteriaceae</taxon>
        <taxon>Clavibacter</taxon>
    </lineage>
</organism>
<keyword evidence="1" id="KW-1133">Transmembrane helix</keyword>
<dbReference type="EMBL" id="AM849034">
    <property type="protein sequence ID" value="CAQ03011.1"/>
    <property type="molecule type" value="Genomic_DNA"/>
</dbReference>
<evidence type="ECO:0000313" key="2">
    <source>
        <dbReference type="EMBL" id="CAQ03011.1"/>
    </source>
</evidence>
<keyword evidence="1" id="KW-0472">Membrane</keyword>
<keyword evidence="1" id="KW-0812">Transmembrane</keyword>
<proteinExistence type="predicted"/>
<dbReference type="HOGENOM" id="CLU_1044680_0_0_11"/>
<dbReference type="RefSeq" id="WP_012300161.1">
    <property type="nucleotide sequence ID" value="NC_010407.1"/>
</dbReference>
<dbReference type="OrthoDB" id="5021854at2"/>
<sequence length="266" mass="26988">MRADAGAATSARRPPLRVLLSAAAVVALVAGLLLIGGRAAVGLMRFHDTGLPGHLTLATDWRSDMLDVAPGEQGHWIIHATLRDEERGALDVRIRSVGDLSEIDPGVLLQLDRCDREWAVPPGAAPDAAPVCSVGSVPVLPPTPLSAFRDGPAAMPLPDITAARGEHLLLTSTIDSSRSGDERLMGRTGTIAVGVTASGGDPEVGPVAGGVLPRTGGTADIGALLLIGLGALGLGLMTRGAGTRRERAAAVVATATATATDPDARA</sequence>
<accession>B0RCC3</accession>
<name>B0RCC3_CLASE</name>
<reference evidence="2 3" key="1">
    <citation type="journal article" date="2008" name="J. Bacteriol.">
        <title>Genome of the actinomycete plant pathogen Clavibacter michiganensis subsp. sepedonicus suggests recent niche adaptation.</title>
        <authorList>
            <person name="Bentley S.D."/>
            <person name="Corton C."/>
            <person name="Brown S.E."/>
            <person name="Barron A."/>
            <person name="Clark L."/>
            <person name="Doggett J."/>
            <person name="Harris B."/>
            <person name="Ormond D."/>
            <person name="Quail M.A."/>
            <person name="May G."/>
            <person name="Francis D."/>
            <person name="Knudson D."/>
            <person name="Parkhill J."/>
            <person name="Ishimaru C.A."/>
        </authorList>
    </citation>
    <scope>NUCLEOTIDE SEQUENCE [LARGE SCALE GENOMIC DNA]</scope>
    <source>
        <strain evidence="3">ATCC 33113 / DSM 20744 / JCM 9667 / LMG 2889 / ICMP 2535 / C-1</strain>
    </source>
</reference>
<dbReference type="eggNOG" id="ENOG5033J0I">
    <property type="taxonomic scope" value="Bacteria"/>
</dbReference>
<dbReference type="GeneID" id="29471995"/>
<protein>
    <submittedName>
        <fullName evidence="2">Sortase-sorted surface-anchored protein</fullName>
    </submittedName>
</protein>
<dbReference type="Proteomes" id="UP000001318">
    <property type="component" value="Chromosome"/>
</dbReference>
<feature type="transmembrane region" description="Helical" evidence="1">
    <location>
        <begin position="221"/>
        <end position="238"/>
    </location>
</feature>